<feature type="compositionally biased region" description="Basic residues" evidence="1">
    <location>
        <begin position="204"/>
        <end position="214"/>
    </location>
</feature>
<gene>
    <name evidence="2" type="ORF">AVDCRST_MAG66-531</name>
</gene>
<feature type="compositionally biased region" description="Basic residues" evidence="1">
    <location>
        <begin position="188"/>
        <end position="197"/>
    </location>
</feature>
<dbReference type="AlphaFoldDB" id="A0A6J4NHC7"/>
<evidence type="ECO:0000313" key="2">
    <source>
        <dbReference type="EMBL" id="CAA9384570.1"/>
    </source>
</evidence>
<feature type="compositionally biased region" description="Basic residues" evidence="1">
    <location>
        <begin position="29"/>
        <end position="44"/>
    </location>
</feature>
<dbReference type="EMBL" id="CADCUS010000074">
    <property type="protein sequence ID" value="CAA9384570.1"/>
    <property type="molecule type" value="Genomic_DNA"/>
</dbReference>
<accession>A0A6J4NHC7</accession>
<feature type="compositionally biased region" description="Basic and acidic residues" evidence="1">
    <location>
        <begin position="279"/>
        <end position="301"/>
    </location>
</feature>
<feature type="non-terminal residue" evidence="2">
    <location>
        <position position="454"/>
    </location>
</feature>
<feature type="compositionally biased region" description="Basic residues" evidence="1">
    <location>
        <begin position="165"/>
        <end position="174"/>
    </location>
</feature>
<feature type="compositionally biased region" description="Low complexity" evidence="1">
    <location>
        <begin position="218"/>
        <end position="237"/>
    </location>
</feature>
<feature type="compositionally biased region" description="Basic residues" evidence="1">
    <location>
        <begin position="383"/>
        <end position="400"/>
    </location>
</feature>
<proteinExistence type="predicted"/>
<evidence type="ECO:0000256" key="1">
    <source>
        <dbReference type="SAM" id="MobiDB-lite"/>
    </source>
</evidence>
<name>A0A6J4NHC7_9PSEU</name>
<feature type="compositionally biased region" description="Gly residues" evidence="1">
    <location>
        <begin position="17"/>
        <end position="26"/>
    </location>
</feature>
<feature type="compositionally biased region" description="Basic residues" evidence="1">
    <location>
        <begin position="137"/>
        <end position="153"/>
    </location>
</feature>
<feature type="compositionally biased region" description="Basic residues" evidence="1">
    <location>
        <begin position="442"/>
        <end position="454"/>
    </location>
</feature>
<feature type="compositionally biased region" description="Low complexity" evidence="1">
    <location>
        <begin position="45"/>
        <end position="56"/>
    </location>
</feature>
<organism evidence="2">
    <name type="scientific">uncultured Pseudonocardia sp</name>
    <dbReference type="NCBI Taxonomy" id="211455"/>
    <lineage>
        <taxon>Bacteria</taxon>
        <taxon>Bacillati</taxon>
        <taxon>Actinomycetota</taxon>
        <taxon>Actinomycetes</taxon>
        <taxon>Pseudonocardiales</taxon>
        <taxon>Pseudonocardiaceae</taxon>
        <taxon>Pseudonocardia</taxon>
        <taxon>environmental samples</taxon>
    </lineage>
</organism>
<protein>
    <submittedName>
        <fullName evidence="2">FtsK/SpoIIIE family protein</fullName>
    </submittedName>
</protein>
<feature type="region of interest" description="Disordered" evidence="1">
    <location>
        <begin position="1"/>
        <end position="454"/>
    </location>
</feature>
<feature type="non-terminal residue" evidence="2">
    <location>
        <position position="1"/>
    </location>
</feature>
<feature type="compositionally biased region" description="Basic and acidic residues" evidence="1">
    <location>
        <begin position="332"/>
        <end position="346"/>
    </location>
</feature>
<sequence length="454" mass="48329">RRYRAGAGPGHPPRGGRPAGAGGGPARAGVRRPDRHRRSGRGRSARAGPGSGACRARPAHRPACPRRPGTGPADPPRPRRRLDVGPLVAAPAPRSGARGGGGDGSRRIPAVVPRQGGVPAIRCRGPPDGDRGGPAGRRPHGRAPPRRPGRRSRAPHDRGAARGAAGRRRRLAHPRRGDGEHGRPRPGPLRRPHRRARRPDLHRAGQRRGSRPGRPRTGECGCRAAGRGAPAGAARLRSPPRARRRRGPTLVRRPGCPAHDPRSLGGRAGGRRPVPGRSARLDRRHDRVGEVRAPADADRRSGAPPPAGALHVPAGRLQGRRRLRRGGPPAPHGRDAHRSGRLDDRTGAALPVRGAVPSGGAAGRARCRRPGRAAPGGRTGAPGHRRRRVRHAGRGAARLRARADRDRPARSLAGDPPRPGHATARRRGLPRDPRQLHPAHLPPHHRRGRFPRRP</sequence>
<reference evidence="2" key="1">
    <citation type="submission" date="2020-02" db="EMBL/GenBank/DDBJ databases">
        <authorList>
            <person name="Meier V. D."/>
        </authorList>
    </citation>
    <scope>NUCLEOTIDE SEQUENCE</scope>
    <source>
        <strain evidence="2">AVDCRST_MAG66</strain>
    </source>
</reference>
<feature type="compositionally biased region" description="Basic residues" evidence="1">
    <location>
        <begin position="238"/>
        <end position="247"/>
    </location>
</feature>